<keyword evidence="3" id="KW-1185">Reference proteome</keyword>
<proteinExistence type="predicted"/>
<organism evidence="2 3">
    <name type="scientific">Elysia crispata</name>
    <name type="common">lettuce slug</name>
    <dbReference type="NCBI Taxonomy" id="231223"/>
    <lineage>
        <taxon>Eukaryota</taxon>
        <taxon>Metazoa</taxon>
        <taxon>Spiralia</taxon>
        <taxon>Lophotrochozoa</taxon>
        <taxon>Mollusca</taxon>
        <taxon>Gastropoda</taxon>
        <taxon>Heterobranchia</taxon>
        <taxon>Euthyneura</taxon>
        <taxon>Panpulmonata</taxon>
        <taxon>Sacoglossa</taxon>
        <taxon>Placobranchoidea</taxon>
        <taxon>Plakobranchidae</taxon>
        <taxon>Elysia</taxon>
    </lineage>
</organism>
<feature type="region of interest" description="Disordered" evidence="1">
    <location>
        <begin position="52"/>
        <end position="124"/>
    </location>
</feature>
<name>A0AAE0YZ50_9GAST</name>
<evidence type="ECO:0000313" key="2">
    <source>
        <dbReference type="EMBL" id="KAK3759923.1"/>
    </source>
</evidence>
<dbReference type="AlphaFoldDB" id="A0AAE0YZ50"/>
<protein>
    <submittedName>
        <fullName evidence="2">Uncharacterized protein</fullName>
    </submittedName>
</protein>
<dbReference type="EMBL" id="JAWDGP010005061">
    <property type="protein sequence ID" value="KAK3759923.1"/>
    <property type="molecule type" value="Genomic_DNA"/>
</dbReference>
<feature type="compositionally biased region" description="Polar residues" evidence="1">
    <location>
        <begin position="82"/>
        <end position="111"/>
    </location>
</feature>
<comment type="caution">
    <text evidence="2">The sequence shown here is derived from an EMBL/GenBank/DDBJ whole genome shotgun (WGS) entry which is preliminary data.</text>
</comment>
<dbReference type="Proteomes" id="UP001283361">
    <property type="component" value="Unassembled WGS sequence"/>
</dbReference>
<evidence type="ECO:0000256" key="1">
    <source>
        <dbReference type="SAM" id="MobiDB-lite"/>
    </source>
</evidence>
<sequence length="217" mass="23366">MVFVSIDAQNNIKGSKRHALSPNLHIDKTNAIKLSFGYRGCIAALSEGAIPSSHGATVPDPARPQAEEIRRSNGYEGAPSRYGTQSKGRKSLNQCGRASSALTDTSPTRGTLGQEKPCRSRTRWAKVRKTAAGRTHIRMMEARNISCNGVLPVRICQAGRAPGPLPRRGPPSATGGHRTSICGVGYLGQRANTTDHKTKPVNILQWNAEGISTKRYP</sequence>
<accession>A0AAE0YZ50</accession>
<reference evidence="2" key="1">
    <citation type="journal article" date="2023" name="G3 (Bethesda)">
        <title>A reference genome for the long-term kleptoplast-retaining sea slug Elysia crispata morphotype clarki.</title>
        <authorList>
            <person name="Eastman K.E."/>
            <person name="Pendleton A.L."/>
            <person name="Shaikh M.A."/>
            <person name="Suttiyut T."/>
            <person name="Ogas R."/>
            <person name="Tomko P."/>
            <person name="Gavelis G."/>
            <person name="Widhalm J.R."/>
            <person name="Wisecaver J.H."/>
        </authorList>
    </citation>
    <scope>NUCLEOTIDE SEQUENCE</scope>
    <source>
        <strain evidence="2">ECLA1</strain>
    </source>
</reference>
<evidence type="ECO:0000313" key="3">
    <source>
        <dbReference type="Proteomes" id="UP001283361"/>
    </source>
</evidence>
<gene>
    <name evidence="2" type="ORF">RRG08_014160</name>
</gene>